<organism evidence="1 2">
    <name type="scientific">Paramuricea clavata</name>
    <name type="common">Red gorgonian</name>
    <name type="synonym">Violescent sea-whip</name>
    <dbReference type="NCBI Taxonomy" id="317549"/>
    <lineage>
        <taxon>Eukaryota</taxon>
        <taxon>Metazoa</taxon>
        <taxon>Cnidaria</taxon>
        <taxon>Anthozoa</taxon>
        <taxon>Octocorallia</taxon>
        <taxon>Malacalcyonacea</taxon>
        <taxon>Plexauridae</taxon>
        <taxon>Paramuricea</taxon>
    </lineage>
</organism>
<evidence type="ECO:0000313" key="1">
    <source>
        <dbReference type="EMBL" id="CAB4042129.1"/>
    </source>
</evidence>
<sequence length="303" mass="33668">MAETPMSENITGKDTDASKRLFCDAGLTPTKNQNKKSREEDSSGRTLPVQEIFRVKDGSSIEIDQAMIAMQNYIGRTIKQNQLNKAIIEAFGNTVTRKRIKVGSRIGGEDKRAVVPMYVNLQKIDCLSQNSATTPCRCSTLEKENEMLKEQIAHMKERITDLEKENATNVKDSEKIEKEIKILAKLSKLDLKGSLEKLDELDKMIPSTVFSSIASNVKEQCPVISSLLETLAVGQHTSRNCGKNEDYKFKCALQVLSAINEIRSQKSDSDLSILFGLLLIANGAGKGIIQFLHPFGLTKSYSF</sequence>
<dbReference type="EMBL" id="CACRXK020029515">
    <property type="protein sequence ID" value="CAB4042129.1"/>
    <property type="molecule type" value="Genomic_DNA"/>
</dbReference>
<gene>
    <name evidence="1" type="ORF">PACLA_8A031650</name>
</gene>
<evidence type="ECO:0000313" key="2">
    <source>
        <dbReference type="Proteomes" id="UP001152795"/>
    </source>
</evidence>
<keyword evidence="2" id="KW-1185">Reference proteome</keyword>
<dbReference type="AlphaFoldDB" id="A0A6S7LT64"/>
<comment type="caution">
    <text evidence="1">The sequence shown here is derived from an EMBL/GenBank/DDBJ whole genome shotgun (WGS) entry which is preliminary data.</text>
</comment>
<reference evidence="1" key="1">
    <citation type="submission" date="2020-04" db="EMBL/GenBank/DDBJ databases">
        <authorList>
            <person name="Alioto T."/>
            <person name="Alioto T."/>
            <person name="Gomez Garrido J."/>
        </authorList>
    </citation>
    <scope>NUCLEOTIDE SEQUENCE</scope>
    <source>
        <strain evidence="1">A484AB</strain>
    </source>
</reference>
<proteinExistence type="predicted"/>
<protein>
    <submittedName>
        <fullName evidence="1">Uncharacterized protein</fullName>
    </submittedName>
</protein>
<name>A0A6S7LT64_PARCT</name>
<accession>A0A6S7LT64</accession>
<dbReference type="Proteomes" id="UP001152795">
    <property type="component" value="Unassembled WGS sequence"/>
</dbReference>